<proteinExistence type="predicted"/>
<name>A0ACB7P768_9PEZI</name>
<reference evidence="1 2" key="1">
    <citation type="journal article" date="2021" name="Nat. Commun.">
        <title>Genetic determinants of endophytism in the Arabidopsis root mycobiome.</title>
        <authorList>
            <person name="Mesny F."/>
            <person name="Miyauchi S."/>
            <person name="Thiergart T."/>
            <person name="Pickel B."/>
            <person name="Atanasova L."/>
            <person name="Karlsson M."/>
            <person name="Huettel B."/>
            <person name="Barry K.W."/>
            <person name="Haridas S."/>
            <person name="Chen C."/>
            <person name="Bauer D."/>
            <person name="Andreopoulos W."/>
            <person name="Pangilinan J."/>
            <person name="LaButti K."/>
            <person name="Riley R."/>
            <person name="Lipzen A."/>
            <person name="Clum A."/>
            <person name="Drula E."/>
            <person name="Henrissat B."/>
            <person name="Kohler A."/>
            <person name="Grigoriev I.V."/>
            <person name="Martin F.M."/>
            <person name="Hacquard S."/>
        </authorList>
    </citation>
    <scope>NUCLEOTIDE SEQUENCE [LARGE SCALE GENOMIC DNA]</scope>
    <source>
        <strain evidence="1 2">MPI-SDFR-AT-0079</strain>
    </source>
</reference>
<protein>
    <submittedName>
        <fullName evidence="1">CoA-transferase family III domain-containing protein</fullName>
    </submittedName>
</protein>
<accession>A0ACB7P768</accession>
<dbReference type="Proteomes" id="UP000724584">
    <property type="component" value="Unassembled WGS sequence"/>
</dbReference>
<comment type="caution">
    <text evidence="1">The sequence shown here is derived from an EMBL/GenBank/DDBJ whole genome shotgun (WGS) entry which is preliminary data.</text>
</comment>
<evidence type="ECO:0000313" key="1">
    <source>
        <dbReference type="EMBL" id="KAH6627813.1"/>
    </source>
</evidence>
<dbReference type="EMBL" id="JAGIZQ010000005">
    <property type="protein sequence ID" value="KAH6627813.1"/>
    <property type="molecule type" value="Genomic_DNA"/>
</dbReference>
<organism evidence="1 2">
    <name type="scientific">Chaetomium tenue</name>
    <dbReference type="NCBI Taxonomy" id="1854479"/>
    <lineage>
        <taxon>Eukaryota</taxon>
        <taxon>Fungi</taxon>
        <taxon>Dikarya</taxon>
        <taxon>Ascomycota</taxon>
        <taxon>Pezizomycotina</taxon>
        <taxon>Sordariomycetes</taxon>
        <taxon>Sordariomycetidae</taxon>
        <taxon>Sordariales</taxon>
        <taxon>Chaetomiaceae</taxon>
        <taxon>Chaetomium</taxon>
    </lineage>
</organism>
<keyword evidence="2" id="KW-1185">Reference proteome</keyword>
<evidence type="ECO:0000313" key="2">
    <source>
        <dbReference type="Proteomes" id="UP000724584"/>
    </source>
</evidence>
<gene>
    <name evidence="1" type="ORF">F5144DRAFT_549220</name>
</gene>
<sequence>MEATATMAPTPPSMAWGWNGDVDKTPFSGNDAAQVSHHNILLSVFRYWQRLMAFKNDREPAANGTRPLTRHSIAAGTQAALQKLCTTSFDELPGAILAFTETVDVTSTPEKGDEVYFPTPLREQEATAAIKALEACAAAAIAKIRYGTETNKIQVDPDKVSAFLMSAYLTTLDGIDKPDPRIKGRIPDTDLNRAQSVLYRRMSANLYSTKNPNEYFHIHGSLDADVTLQMLGLPKENPEMTDYHTIIDYIESAVKKHTAAELDALNVAHRQAGIQALTWTQFQATPHGKAMLDLPPLTIRPNPSDTHTTPPAPFPPPLTPSSSPQYALAGIKVVELCRIIAGPTIGRSLAAHGAQVLKVTSPHLPDVPFFQLDVNTGKHTIHLDLRRSCPRDRAAFADLLADADVLIDGYRPGALARLGYGPDFLGELARSRGKGFVYVAEDCFGGADLPASAGAEWATRPGWQQIADCVTGVAWAQGRFMGLDEPVVPPFPMSDYGTGALGSAAALAGLYRRATEGGSWICRTSLVQYDVFLMGLGLLPEAEQDRLRRAHDNDAGFFGLRHSDSVDEVGKRALASMRKVVPRLFAEGGREGAEGLMQEAWSEAFRGVVRWPREAVEIEGLRVGHLRTARPNGWDKQVGWEGWSEEIGEEVARGAGKV</sequence>